<protein>
    <submittedName>
        <fullName evidence="1">Uncharacterized protein</fullName>
    </submittedName>
</protein>
<proteinExistence type="predicted"/>
<evidence type="ECO:0000313" key="2">
    <source>
        <dbReference type="Proteomes" id="UP000007015"/>
    </source>
</evidence>
<dbReference type="EMBL" id="CM000128">
    <property type="protein sequence ID" value="EEC75708.1"/>
    <property type="molecule type" value="Genomic_DNA"/>
</dbReference>
<dbReference type="STRING" id="39946.B8AM56"/>
<dbReference type="HOGENOM" id="CLU_1809393_0_0_1"/>
<dbReference type="OMA" id="RMWARTT"/>
<evidence type="ECO:0000313" key="1">
    <source>
        <dbReference type="EMBL" id="EEC75708.1"/>
    </source>
</evidence>
<dbReference type="Proteomes" id="UP000007015">
    <property type="component" value="Chromosome 3"/>
</dbReference>
<keyword evidence="2" id="KW-1185">Reference proteome</keyword>
<gene>
    <name evidence="1" type="ORF">OsI_12533</name>
</gene>
<dbReference type="Gramene" id="BGIOSGA010282-TA">
    <property type="protein sequence ID" value="BGIOSGA010282-PA"/>
    <property type="gene ID" value="BGIOSGA010282"/>
</dbReference>
<dbReference type="Pfam" id="PF14476">
    <property type="entry name" value="Chloroplast_duf"/>
    <property type="match status" value="1"/>
</dbReference>
<dbReference type="AlphaFoldDB" id="B8AM56"/>
<dbReference type="InterPro" id="IPR027949">
    <property type="entry name" value="Chloroplast_duf"/>
</dbReference>
<organism evidence="1 2">
    <name type="scientific">Oryza sativa subsp. indica</name>
    <name type="common">Rice</name>
    <dbReference type="NCBI Taxonomy" id="39946"/>
    <lineage>
        <taxon>Eukaryota</taxon>
        <taxon>Viridiplantae</taxon>
        <taxon>Streptophyta</taxon>
        <taxon>Embryophyta</taxon>
        <taxon>Tracheophyta</taxon>
        <taxon>Spermatophyta</taxon>
        <taxon>Magnoliopsida</taxon>
        <taxon>Liliopsida</taxon>
        <taxon>Poales</taxon>
        <taxon>Poaceae</taxon>
        <taxon>BOP clade</taxon>
        <taxon>Oryzoideae</taxon>
        <taxon>Oryzeae</taxon>
        <taxon>Oryzinae</taxon>
        <taxon>Oryza</taxon>
        <taxon>Oryza sativa</taxon>
    </lineage>
</organism>
<sequence>MHGILHVLKSKDEHQYITVSKMVLSLNKGLAWRGALAGTAAVATVFIGSSEASTRRLWWKGTAAAADVDKGGGTGACEDGGMDEDEDGGARRMWAGTAGWTRMRTTVAARRMWARTTRWTLATMAKGIRATRRGWWPRLGGCG</sequence>
<reference evidence="1 2" key="1">
    <citation type="journal article" date="2005" name="PLoS Biol.">
        <title>The genomes of Oryza sativa: a history of duplications.</title>
        <authorList>
            <person name="Yu J."/>
            <person name="Wang J."/>
            <person name="Lin W."/>
            <person name="Li S."/>
            <person name="Li H."/>
            <person name="Zhou J."/>
            <person name="Ni P."/>
            <person name="Dong W."/>
            <person name="Hu S."/>
            <person name="Zeng C."/>
            <person name="Zhang J."/>
            <person name="Zhang Y."/>
            <person name="Li R."/>
            <person name="Xu Z."/>
            <person name="Li S."/>
            <person name="Li X."/>
            <person name="Zheng H."/>
            <person name="Cong L."/>
            <person name="Lin L."/>
            <person name="Yin J."/>
            <person name="Geng J."/>
            <person name="Li G."/>
            <person name="Shi J."/>
            <person name="Liu J."/>
            <person name="Lv H."/>
            <person name="Li J."/>
            <person name="Wang J."/>
            <person name="Deng Y."/>
            <person name="Ran L."/>
            <person name="Shi X."/>
            <person name="Wang X."/>
            <person name="Wu Q."/>
            <person name="Li C."/>
            <person name="Ren X."/>
            <person name="Wang J."/>
            <person name="Wang X."/>
            <person name="Li D."/>
            <person name="Liu D."/>
            <person name="Zhang X."/>
            <person name="Ji Z."/>
            <person name="Zhao W."/>
            <person name="Sun Y."/>
            <person name="Zhang Z."/>
            <person name="Bao J."/>
            <person name="Han Y."/>
            <person name="Dong L."/>
            <person name="Ji J."/>
            <person name="Chen P."/>
            <person name="Wu S."/>
            <person name="Liu J."/>
            <person name="Xiao Y."/>
            <person name="Bu D."/>
            <person name="Tan J."/>
            <person name="Yang L."/>
            <person name="Ye C."/>
            <person name="Zhang J."/>
            <person name="Xu J."/>
            <person name="Zhou Y."/>
            <person name="Yu Y."/>
            <person name="Zhang B."/>
            <person name="Zhuang S."/>
            <person name="Wei H."/>
            <person name="Liu B."/>
            <person name="Lei M."/>
            <person name="Yu H."/>
            <person name="Li Y."/>
            <person name="Xu H."/>
            <person name="Wei S."/>
            <person name="He X."/>
            <person name="Fang L."/>
            <person name="Zhang Z."/>
            <person name="Zhang Y."/>
            <person name="Huang X."/>
            <person name="Su Z."/>
            <person name="Tong W."/>
            <person name="Li J."/>
            <person name="Tong Z."/>
            <person name="Li S."/>
            <person name="Ye J."/>
            <person name="Wang L."/>
            <person name="Fang L."/>
            <person name="Lei T."/>
            <person name="Chen C."/>
            <person name="Chen H."/>
            <person name="Xu Z."/>
            <person name="Li H."/>
            <person name="Huang H."/>
            <person name="Zhang F."/>
            <person name="Xu H."/>
            <person name="Li N."/>
            <person name="Zhao C."/>
            <person name="Li S."/>
            <person name="Dong L."/>
            <person name="Huang Y."/>
            <person name="Li L."/>
            <person name="Xi Y."/>
            <person name="Qi Q."/>
            <person name="Li W."/>
            <person name="Zhang B."/>
            <person name="Hu W."/>
            <person name="Zhang Y."/>
            <person name="Tian X."/>
            <person name="Jiao Y."/>
            <person name="Liang X."/>
            <person name="Jin J."/>
            <person name="Gao L."/>
            <person name="Zheng W."/>
            <person name="Hao B."/>
            <person name="Liu S."/>
            <person name="Wang W."/>
            <person name="Yuan L."/>
            <person name="Cao M."/>
            <person name="McDermott J."/>
            <person name="Samudrala R."/>
            <person name="Wang J."/>
            <person name="Wong G.K."/>
            <person name="Yang H."/>
        </authorList>
    </citation>
    <scope>NUCLEOTIDE SEQUENCE [LARGE SCALE GENOMIC DNA]</scope>
    <source>
        <strain evidence="2">cv. 93-11</strain>
    </source>
</reference>
<name>B8AM56_ORYSI</name>
<accession>B8AM56</accession>